<dbReference type="EMBL" id="RHHQ01000003">
    <property type="protein sequence ID" value="RNB92514.1"/>
    <property type="molecule type" value="Genomic_DNA"/>
</dbReference>
<dbReference type="SUPFAM" id="SSF56024">
    <property type="entry name" value="Phospholipase D/nuclease"/>
    <property type="match status" value="1"/>
</dbReference>
<protein>
    <recommendedName>
        <fullName evidence="3">Phospholipase D-like domain-containing protein</fullName>
    </recommendedName>
</protein>
<name>A0A3M8DX64_9BACL</name>
<dbReference type="Gene3D" id="3.30.870.10">
    <property type="entry name" value="Endonuclease Chain A"/>
    <property type="match status" value="1"/>
</dbReference>
<dbReference type="AlphaFoldDB" id="A0A3M8DX64"/>
<dbReference type="NCBIfam" id="NF041068">
    <property type="entry name" value="DpdK"/>
    <property type="match status" value="1"/>
</dbReference>
<dbReference type="Proteomes" id="UP000271031">
    <property type="component" value="Unassembled WGS sequence"/>
</dbReference>
<proteinExistence type="predicted"/>
<reference evidence="1 2" key="1">
    <citation type="submission" date="2018-10" db="EMBL/GenBank/DDBJ databases">
        <title>Phylogenomics of Brevibacillus.</title>
        <authorList>
            <person name="Dunlap C."/>
        </authorList>
    </citation>
    <scope>NUCLEOTIDE SEQUENCE [LARGE SCALE GENOMIC DNA]</scope>
    <source>
        <strain evidence="1 2">JCM 15716</strain>
    </source>
</reference>
<evidence type="ECO:0000313" key="2">
    <source>
        <dbReference type="Proteomes" id="UP000271031"/>
    </source>
</evidence>
<accession>A0A3M8DX64</accession>
<comment type="caution">
    <text evidence="1">The sequence shown here is derived from an EMBL/GenBank/DDBJ whole genome shotgun (WGS) entry which is preliminary data.</text>
</comment>
<evidence type="ECO:0008006" key="3">
    <source>
        <dbReference type="Google" id="ProtNLM"/>
    </source>
</evidence>
<sequence length="170" mass="19896">MTRYIYSNAASREIPDLLQSVFTAELIRPSRRLFLASPWVSDITVIRNRSNEFMILEPQWARRDITFTDVIANLIERGTEFYLETRKLEYNENFVKAIKQKTSKPFETFRYNAVLHRKGLLGDNFFLSGSMNFTFNGITTLDEFIQYTSDPSAVSENRIVWSRGWGRGEE</sequence>
<dbReference type="OrthoDB" id="8441577at2"/>
<organism evidence="1 2">
    <name type="scientific">Brevibacillus fluminis</name>
    <dbReference type="NCBI Taxonomy" id="511487"/>
    <lineage>
        <taxon>Bacteria</taxon>
        <taxon>Bacillati</taxon>
        <taxon>Bacillota</taxon>
        <taxon>Bacilli</taxon>
        <taxon>Bacillales</taxon>
        <taxon>Paenibacillaceae</taxon>
        <taxon>Brevibacillus</taxon>
    </lineage>
</organism>
<dbReference type="RefSeq" id="WP_122916219.1">
    <property type="nucleotide sequence ID" value="NZ_RHHQ01000003.1"/>
</dbReference>
<gene>
    <name evidence="1" type="ORF">EDM56_02125</name>
</gene>
<evidence type="ECO:0000313" key="1">
    <source>
        <dbReference type="EMBL" id="RNB92514.1"/>
    </source>
</evidence>
<keyword evidence="2" id="KW-1185">Reference proteome</keyword>